<evidence type="ECO:0000313" key="1">
    <source>
        <dbReference type="EMBL" id="MFC7617463.1"/>
    </source>
</evidence>
<name>A0ABW2TYE2_9PSEU</name>
<organism evidence="1 2">
    <name type="scientific">Actinokineospora soli</name>
    <dbReference type="NCBI Taxonomy" id="1048753"/>
    <lineage>
        <taxon>Bacteria</taxon>
        <taxon>Bacillati</taxon>
        <taxon>Actinomycetota</taxon>
        <taxon>Actinomycetes</taxon>
        <taxon>Pseudonocardiales</taxon>
        <taxon>Pseudonocardiaceae</taxon>
        <taxon>Actinokineospora</taxon>
    </lineage>
</organism>
<dbReference type="InterPro" id="IPR027417">
    <property type="entry name" value="P-loop_NTPase"/>
</dbReference>
<evidence type="ECO:0000313" key="2">
    <source>
        <dbReference type="Proteomes" id="UP001596512"/>
    </source>
</evidence>
<keyword evidence="2" id="KW-1185">Reference proteome</keyword>
<sequence length="286" mass="29835">MSFTDAVWALLERARAAYRDDPRAAAYLDARLSALSGPLRVAAVGAAGSGRSTLLDAIVGEPFTARADRVVVDWPGAVELIDGDAADADAVLVLLPRPAPPYPDALDPVASIAVLARADELGAGRVDAMVSARQLARRHARGELGARCQDVVAVSGLTALAAATMTAAEDAALRALAAVPRPDLDAALLSVDRFTAAALPVPSADRTALVERFGLFAVRLALSLARRSADLPAELSRASGIGEVRAAVAECFADRAPVLRARSALAAVRAVARKDPRPRWSRRWSG</sequence>
<protein>
    <recommendedName>
        <fullName evidence="3">Dynamin family protein</fullName>
    </recommendedName>
</protein>
<accession>A0ABW2TYE2</accession>
<dbReference type="Proteomes" id="UP001596512">
    <property type="component" value="Unassembled WGS sequence"/>
</dbReference>
<reference evidence="2" key="1">
    <citation type="journal article" date="2019" name="Int. J. Syst. Evol. Microbiol.">
        <title>The Global Catalogue of Microorganisms (GCM) 10K type strain sequencing project: providing services to taxonomists for standard genome sequencing and annotation.</title>
        <authorList>
            <consortium name="The Broad Institute Genomics Platform"/>
            <consortium name="The Broad Institute Genome Sequencing Center for Infectious Disease"/>
            <person name="Wu L."/>
            <person name="Ma J."/>
        </authorList>
    </citation>
    <scope>NUCLEOTIDE SEQUENCE [LARGE SCALE GENOMIC DNA]</scope>
    <source>
        <strain evidence="2">JCM 17695</strain>
    </source>
</reference>
<gene>
    <name evidence="1" type="ORF">ACFQV2_32615</name>
</gene>
<proteinExistence type="predicted"/>
<dbReference type="SUPFAM" id="SSF52540">
    <property type="entry name" value="P-loop containing nucleoside triphosphate hydrolases"/>
    <property type="match status" value="1"/>
</dbReference>
<dbReference type="EMBL" id="JBHTEY010000004">
    <property type="protein sequence ID" value="MFC7617463.1"/>
    <property type="molecule type" value="Genomic_DNA"/>
</dbReference>
<comment type="caution">
    <text evidence="1">The sequence shown here is derived from an EMBL/GenBank/DDBJ whole genome shotgun (WGS) entry which is preliminary data.</text>
</comment>
<evidence type="ECO:0008006" key="3">
    <source>
        <dbReference type="Google" id="ProtNLM"/>
    </source>
</evidence>